<dbReference type="AlphaFoldDB" id="A0A6J4K148"/>
<feature type="domain" description="HEPN" evidence="1">
    <location>
        <begin position="17"/>
        <end position="124"/>
    </location>
</feature>
<dbReference type="EMBL" id="CADCTO010000631">
    <property type="protein sequence ID" value="CAA9293087.1"/>
    <property type="molecule type" value="Genomic_DNA"/>
</dbReference>
<reference evidence="2" key="1">
    <citation type="submission" date="2020-02" db="EMBL/GenBank/DDBJ databases">
        <authorList>
            <person name="Meier V. D."/>
        </authorList>
    </citation>
    <scope>NUCLEOTIDE SEQUENCE</scope>
    <source>
        <strain evidence="2">AVDCRST_MAG63</strain>
    </source>
</reference>
<dbReference type="Pfam" id="PF05168">
    <property type="entry name" value="HEPN"/>
    <property type="match status" value="1"/>
</dbReference>
<evidence type="ECO:0000313" key="2">
    <source>
        <dbReference type="EMBL" id="CAA9293087.1"/>
    </source>
</evidence>
<dbReference type="InterPro" id="IPR007842">
    <property type="entry name" value="HEPN_dom"/>
</dbReference>
<organism evidence="2">
    <name type="scientific">uncultured Armatimonadetes bacterium</name>
    <dbReference type="NCBI Taxonomy" id="157466"/>
    <lineage>
        <taxon>Bacteria</taxon>
        <taxon>Bacillati</taxon>
        <taxon>Armatimonadota</taxon>
        <taxon>environmental samples</taxon>
    </lineage>
</organism>
<dbReference type="SUPFAM" id="SSF81593">
    <property type="entry name" value="Nucleotidyltransferase substrate binding subunit/domain"/>
    <property type="match status" value="1"/>
</dbReference>
<evidence type="ECO:0000259" key="1">
    <source>
        <dbReference type="PROSITE" id="PS50910"/>
    </source>
</evidence>
<dbReference type="PROSITE" id="PS50910">
    <property type="entry name" value="HEPN"/>
    <property type="match status" value="1"/>
</dbReference>
<dbReference type="SMART" id="SM00748">
    <property type="entry name" value="HEPN"/>
    <property type="match status" value="1"/>
</dbReference>
<proteinExistence type="predicted"/>
<protein>
    <recommendedName>
        <fullName evidence="1">HEPN domain-containing protein</fullName>
    </recommendedName>
</protein>
<dbReference type="Gene3D" id="1.20.120.330">
    <property type="entry name" value="Nucleotidyltransferases domain 2"/>
    <property type="match status" value="1"/>
</dbReference>
<name>A0A6J4K148_9BACT</name>
<gene>
    <name evidence="2" type="ORF">AVDCRST_MAG63-4517</name>
</gene>
<accession>A0A6J4K148</accession>
<sequence>MEGDDWTALRRLAQDNWAQSKADLATAITLRDAGIYYAAVFFAQQAAEKALKAVIIGRLQKQPRGHNLITFANDLNAPLEVMNAAGELNLEFLSSRNPEHAEGVPAQIHDLASANLHLEAGQRIVDWARNIL</sequence>